<dbReference type="InterPro" id="IPR021109">
    <property type="entry name" value="Peptidase_aspartic_dom_sf"/>
</dbReference>
<evidence type="ECO:0000313" key="1">
    <source>
        <dbReference type="EMBL" id="CAD7087942.1"/>
    </source>
</evidence>
<dbReference type="Pfam" id="PF08284">
    <property type="entry name" value="RVP_2"/>
    <property type="match status" value="1"/>
</dbReference>
<accession>A0A7R8UVV9</accession>
<evidence type="ECO:0000313" key="2">
    <source>
        <dbReference type="Proteomes" id="UP000594454"/>
    </source>
</evidence>
<organism evidence="1 2">
    <name type="scientific">Hermetia illucens</name>
    <name type="common">Black soldier fly</name>
    <dbReference type="NCBI Taxonomy" id="343691"/>
    <lineage>
        <taxon>Eukaryota</taxon>
        <taxon>Metazoa</taxon>
        <taxon>Ecdysozoa</taxon>
        <taxon>Arthropoda</taxon>
        <taxon>Hexapoda</taxon>
        <taxon>Insecta</taxon>
        <taxon>Pterygota</taxon>
        <taxon>Neoptera</taxon>
        <taxon>Endopterygota</taxon>
        <taxon>Diptera</taxon>
        <taxon>Brachycera</taxon>
        <taxon>Stratiomyomorpha</taxon>
        <taxon>Stratiomyidae</taxon>
        <taxon>Hermetiinae</taxon>
        <taxon>Hermetia</taxon>
    </lineage>
</organism>
<dbReference type="EMBL" id="LR899012">
    <property type="protein sequence ID" value="CAD7087942.1"/>
    <property type="molecule type" value="Genomic_DNA"/>
</dbReference>
<protein>
    <submittedName>
        <fullName evidence="1">Uncharacterized protein</fullName>
    </submittedName>
</protein>
<proteinExistence type="predicted"/>
<dbReference type="AlphaFoldDB" id="A0A7R8UVV9"/>
<name>A0A7R8UVV9_HERIL</name>
<sequence>MDDIKAKCLIDRGCSTSIINSKRVANHRNHKLDTQIVISSVNDNSLATEGFLTSFPEEFDLNEGIEWKLVLLEDRDFDAIIGQNVLVPTKTNLSISMIIVW</sequence>
<dbReference type="Proteomes" id="UP000594454">
    <property type="component" value="Chromosome 4"/>
</dbReference>
<gene>
    <name evidence="1" type="ORF">HERILL_LOCUS10614</name>
</gene>
<dbReference type="InParanoid" id="A0A7R8UVV9"/>
<keyword evidence="2" id="KW-1185">Reference proteome</keyword>
<dbReference type="Gene3D" id="2.40.70.10">
    <property type="entry name" value="Acid Proteases"/>
    <property type="match status" value="1"/>
</dbReference>
<reference evidence="1 2" key="1">
    <citation type="submission" date="2020-11" db="EMBL/GenBank/DDBJ databases">
        <authorList>
            <person name="Wallbank WR R."/>
            <person name="Pardo Diaz C."/>
            <person name="Kozak K."/>
            <person name="Martin S."/>
            <person name="Jiggins C."/>
            <person name="Moest M."/>
            <person name="Warren A I."/>
            <person name="Generalovic N T."/>
            <person name="Byers J.R.P. K."/>
            <person name="Montejo-Kovacevich G."/>
            <person name="Yen C E."/>
        </authorList>
    </citation>
    <scope>NUCLEOTIDE SEQUENCE [LARGE SCALE GENOMIC DNA]</scope>
</reference>